<dbReference type="InterPro" id="IPR044831">
    <property type="entry name" value="Ccp1-like"/>
</dbReference>
<dbReference type="PANTHER" id="PTHR31356">
    <property type="entry name" value="THYLAKOID LUMENAL 29 KDA PROTEIN, CHLOROPLASTIC-RELATED"/>
    <property type="match status" value="1"/>
</dbReference>
<feature type="domain" description="Plant heme peroxidase family profile" evidence="3">
    <location>
        <begin position="49"/>
        <end position="210"/>
    </location>
</feature>
<keyword evidence="1" id="KW-0560">Oxidoreductase</keyword>
<dbReference type="FunFam" id="1.20.58.1620:FF:000001">
    <property type="entry name" value="Thylakoid lumenal 29 kDa protein, chloroplastic"/>
    <property type="match status" value="1"/>
</dbReference>
<evidence type="ECO:0000256" key="1">
    <source>
        <dbReference type="ARBA" id="ARBA00023002"/>
    </source>
</evidence>
<organism evidence="4 5">
    <name type="scientific">Ceratodon purpureus</name>
    <name type="common">Fire moss</name>
    <name type="synonym">Dicranum purpureum</name>
    <dbReference type="NCBI Taxonomy" id="3225"/>
    <lineage>
        <taxon>Eukaryota</taxon>
        <taxon>Viridiplantae</taxon>
        <taxon>Streptophyta</taxon>
        <taxon>Embryophyta</taxon>
        <taxon>Bryophyta</taxon>
        <taxon>Bryophytina</taxon>
        <taxon>Bryopsida</taxon>
        <taxon>Dicranidae</taxon>
        <taxon>Pseudoditrichales</taxon>
        <taxon>Ditrichaceae</taxon>
        <taxon>Ceratodon</taxon>
    </lineage>
</organism>
<dbReference type="Pfam" id="PF00141">
    <property type="entry name" value="peroxidase"/>
    <property type="match status" value="1"/>
</dbReference>
<dbReference type="InterPro" id="IPR002016">
    <property type="entry name" value="Haem_peroxidase"/>
</dbReference>
<dbReference type="PROSITE" id="PS50873">
    <property type="entry name" value="PEROXIDASE_4"/>
    <property type="match status" value="1"/>
</dbReference>
<evidence type="ECO:0000313" key="4">
    <source>
        <dbReference type="EMBL" id="KAG0571135.1"/>
    </source>
</evidence>
<dbReference type="GO" id="GO:0042744">
    <property type="term" value="P:hydrogen peroxide catabolic process"/>
    <property type="evidence" value="ECO:0007669"/>
    <property type="project" value="TreeGrafter"/>
</dbReference>
<proteinExistence type="inferred from homology"/>
<dbReference type="GO" id="GO:0000302">
    <property type="term" value="P:response to reactive oxygen species"/>
    <property type="evidence" value="ECO:0007669"/>
    <property type="project" value="TreeGrafter"/>
</dbReference>
<dbReference type="SUPFAM" id="SSF48113">
    <property type="entry name" value="Heme-dependent peroxidases"/>
    <property type="match status" value="1"/>
</dbReference>
<dbReference type="AlphaFoldDB" id="A0A8T0HK20"/>
<dbReference type="GO" id="GO:0004601">
    <property type="term" value="F:peroxidase activity"/>
    <property type="evidence" value="ECO:0007669"/>
    <property type="project" value="InterPro"/>
</dbReference>
<dbReference type="Proteomes" id="UP000822688">
    <property type="component" value="Chromosome 6"/>
</dbReference>
<evidence type="ECO:0000256" key="2">
    <source>
        <dbReference type="RuleBase" id="RU004241"/>
    </source>
</evidence>
<dbReference type="CDD" id="cd00314">
    <property type="entry name" value="plant_peroxidase_like"/>
    <property type="match status" value="1"/>
</dbReference>
<accession>A0A8T0HK20</accession>
<gene>
    <name evidence="4" type="ORF">KC19_6G213700</name>
</gene>
<dbReference type="PANTHER" id="PTHR31356:SF34">
    <property type="entry name" value="THYLAKOID LUMENAL 29 KDA PROTEIN, CHLOROPLASTIC"/>
    <property type="match status" value="1"/>
</dbReference>
<dbReference type="Gene3D" id="1.20.58.1620">
    <property type="match status" value="1"/>
</dbReference>
<dbReference type="GO" id="GO:0009535">
    <property type="term" value="C:chloroplast thylakoid membrane"/>
    <property type="evidence" value="ECO:0007669"/>
    <property type="project" value="TreeGrafter"/>
</dbReference>
<reference evidence="4 5" key="1">
    <citation type="submission" date="2020-06" db="EMBL/GenBank/DDBJ databases">
        <title>WGS assembly of Ceratodon purpureus strain R40.</title>
        <authorList>
            <person name="Carey S.B."/>
            <person name="Jenkins J."/>
            <person name="Shu S."/>
            <person name="Lovell J.T."/>
            <person name="Sreedasyam A."/>
            <person name="Maumus F."/>
            <person name="Tiley G.P."/>
            <person name="Fernandez-Pozo N."/>
            <person name="Barry K."/>
            <person name="Chen C."/>
            <person name="Wang M."/>
            <person name="Lipzen A."/>
            <person name="Daum C."/>
            <person name="Saski C.A."/>
            <person name="Payton A.C."/>
            <person name="Mcbreen J.C."/>
            <person name="Conrad R.E."/>
            <person name="Kollar L.M."/>
            <person name="Olsson S."/>
            <person name="Huttunen S."/>
            <person name="Landis J.B."/>
            <person name="Wickett N.J."/>
            <person name="Johnson M.G."/>
            <person name="Rensing S.A."/>
            <person name="Grimwood J."/>
            <person name="Schmutz J."/>
            <person name="Mcdaniel S.F."/>
        </authorList>
    </citation>
    <scope>NUCLEOTIDE SEQUENCE [LARGE SCALE GENOMIC DNA]</scope>
    <source>
        <strain evidence="4 5">R40</strain>
    </source>
</reference>
<evidence type="ECO:0000313" key="5">
    <source>
        <dbReference type="Proteomes" id="UP000822688"/>
    </source>
</evidence>
<dbReference type="EMBL" id="CM026427">
    <property type="protein sequence ID" value="KAG0571135.1"/>
    <property type="molecule type" value="Genomic_DNA"/>
</dbReference>
<evidence type="ECO:0000259" key="3">
    <source>
        <dbReference type="PROSITE" id="PS50873"/>
    </source>
</evidence>
<dbReference type="GO" id="GO:0034599">
    <property type="term" value="P:cellular response to oxidative stress"/>
    <property type="evidence" value="ECO:0007669"/>
    <property type="project" value="InterPro"/>
</dbReference>
<dbReference type="GO" id="GO:0020037">
    <property type="term" value="F:heme binding"/>
    <property type="evidence" value="ECO:0007669"/>
    <property type="project" value="InterPro"/>
</dbReference>
<comment type="caution">
    <text evidence="4">The sequence shown here is derived from an EMBL/GenBank/DDBJ whole genome shotgun (WGS) entry which is preliminary data.</text>
</comment>
<protein>
    <recommendedName>
        <fullName evidence="3">Plant heme peroxidase family profile domain-containing protein</fullName>
    </recommendedName>
</protein>
<dbReference type="Gene3D" id="1.10.520.10">
    <property type="match status" value="1"/>
</dbReference>
<keyword evidence="5" id="KW-1185">Reference proteome</keyword>
<comment type="similarity">
    <text evidence="2">Belongs to the peroxidase family.</text>
</comment>
<dbReference type="InterPro" id="IPR010255">
    <property type="entry name" value="Haem_peroxidase_sf"/>
</dbReference>
<name>A0A8T0HK20_CERPU</name>
<sequence length="278" mass="30965">MFQHDLHLLTNPFVLVCIGNKDWWSEWLCTVRLETCLGLTDLSSELSVGCEDDTKVVSSAKDAASRLLTFLKCSLELNRPENKGLEKAISFLEPIKQSIDEAAVTKGGPISWADLIQIAAQSAVKRTFIQAAVRKCGGDQKKGENLYTAYGSTGQWGQFDKLLGRSDASEADPEGRVFDWETASTTDIKERFAKLSIKPRQIVVLSAFLGRDQAATEAKFAADPEMAPWVKKYQESRETVSQTDYEVDLITIFTRLSVIGQSINYEAYSFKPKGSIRF</sequence>